<feature type="site" description="Interaction with substrate tRNA" evidence="10">
    <location>
        <position position="124"/>
    </location>
</feature>
<name>A0A853EFA1_9ACTO</name>
<comment type="catalytic activity">
    <reaction evidence="9 10 11">
        <text>adenosine(37) in tRNA + dimethylallyl diphosphate = N(6)-dimethylallyladenosine(37) in tRNA + diphosphate</text>
        <dbReference type="Rhea" id="RHEA:26482"/>
        <dbReference type="Rhea" id="RHEA-COMP:10162"/>
        <dbReference type="Rhea" id="RHEA-COMP:10375"/>
        <dbReference type="ChEBI" id="CHEBI:33019"/>
        <dbReference type="ChEBI" id="CHEBI:57623"/>
        <dbReference type="ChEBI" id="CHEBI:74411"/>
        <dbReference type="ChEBI" id="CHEBI:74415"/>
        <dbReference type="EC" id="2.5.1.75"/>
    </reaction>
</comment>
<evidence type="ECO:0000256" key="14">
    <source>
        <dbReference type="SAM" id="MobiDB-lite"/>
    </source>
</evidence>
<dbReference type="GO" id="GO:0005524">
    <property type="term" value="F:ATP binding"/>
    <property type="evidence" value="ECO:0007669"/>
    <property type="project" value="UniProtKB-UniRule"/>
</dbReference>
<comment type="subunit">
    <text evidence="10">Monomer.</text>
</comment>
<keyword evidence="6 10" id="KW-0547">Nucleotide-binding</keyword>
<comment type="function">
    <text evidence="2 10 12">Catalyzes the transfer of a dimethylallyl group onto the adenine at position 37 in tRNAs that read codons beginning with uridine, leading to the formation of N6-(dimethylallyl)adenosine (i(6)A).</text>
</comment>
<keyword evidence="4 10" id="KW-0808">Transferase</keyword>
<sequence length="335" mass="35876">MRIAVVGPTATGKSDLALDLAEHLAAAGHGAEIVNADASQLYRGMDIGTAKVPLDQRRGVPHHQIDVLEVHQEANVASYQRHARADLAAIEARGHLPIIVGGSGLYLRALTDDIDFPGTDPRVRRALEERARAQGLEALRQELARRDPPAARRIEAGDARRIVRALEVIEITGRPFSAGLPDYRDAAPTLHLALRPERQGLNARIDARARAMFDAGLLQEVEQLVGRGLREGSTAPRAIGYSQALEVLDGDLGYEEAIARTAQATRTLASRQIKWFRRDPRVHWIDTGTEPTRGAAPGGAAGREALGGADAPPSRDAAGRALGAALGLLEARLAD</sequence>
<dbReference type="RefSeq" id="WP_179899436.1">
    <property type="nucleotide sequence ID" value="NZ_JACBXV010000004.1"/>
</dbReference>
<dbReference type="GO" id="GO:0006400">
    <property type="term" value="P:tRNA modification"/>
    <property type="evidence" value="ECO:0007669"/>
    <property type="project" value="TreeGrafter"/>
</dbReference>
<accession>A0A853EFA1</accession>
<evidence type="ECO:0000256" key="12">
    <source>
        <dbReference type="RuleBase" id="RU003784"/>
    </source>
</evidence>
<evidence type="ECO:0000256" key="6">
    <source>
        <dbReference type="ARBA" id="ARBA00022741"/>
    </source>
</evidence>
<feature type="site" description="Interaction with substrate tRNA" evidence="10">
    <location>
        <position position="103"/>
    </location>
</feature>
<dbReference type="PANTHER" id="PTHR11088:SF60">
    <property type="entry name" value="TRNA DIMETHYLALLYLTRANSFERASE"/>
    <property type="match status" value="1"/>
</dbReference>
<evidence type="ECO:0000256" key="13">
    <source>
        <dbReference type="RuleBase" id="RU003785"/>
    </source>
</evidence>
<dbReference type="FunFam" id="1.10.20.140:FF:000001">
    <property type="entry name" value="tRNA dimethylallyltransferase"/>
    <property type="match status" value="1"/>
</dbReference>
<comment type="cofactor">
    <cofactor evidence="1 10">
        <name>Mg(2+)</name>
        <dbReference type="ChEBI" id="CHEBI:18420"/>
    </cofactor>
</comment>
<gene>
    <name evidence="10 15" type="primary">miaA</name>
    <name evidence="15" type="ORF">HZZ05_00765</name>
</gene>
<dbReference type="PANTHER" id="PTHR11088">
    <property type="entry name" value="TRNA DIMETHYLALLYLTRANSFERASE"/>
    <property type="match status" value="1"/>
</dbReference>
<evidence type="ECO:0000313" key="16">
    <source>
        <dbReference type="Proteomes" id="UP000572528"/>
    </source>
</evidence>
<comment type="caution">
    <text evidence="10">Lacks conserved residue(s) required for the propagation of feature annotation.</text>
</comment>
<dbReference type="SUPFAM" id="SSF52540">
    <property type="entry name" value="P-loop containing nucleoside triphosphate hydrolases"/>
    <property type="match status" value="1"/>
</dbReference>
<feature type="binding site" evidence="10">
    <location>
        <begin position="9"/>
        <end position="14"/>
    </location>
    <ligand>
        <name>substrate</name>
    </ligand>
</feature>
<feature type="region of interest" description="Disordered" evidence="14">
    <location>
        <begin position="286"/>
        <end position="317"/>
    </location>
</feature>
<dbReference type="Pfam" id="PF01715">
    <property type="entry name" value="IPPT"/>
    <property type="match status" value="1"/>
</dbReference>
<evidence type="ECO:0000256" key="3">
    <source>
        <dbReference type="ARBA" id="ARBA00005842"/>
    </source>
</evidence>
<evidence type="ECO:0000256" key="1">
    <source>
        <dbReference type="ARBA" id="ARBA00001946"/>
    </source>
</evidence>
<dbReference type="Gene3D" id="1.10.20.140">
    <property type="match status" value="1"/>
</dbReference>
<proteinExistence type="inferred from homology"/>
<dbReference type="InterPro" id="IPR027417">
    <property type="entry name" value="P-loop_NTPase"/>
</dbReference>
<protein>
    <recommendedName>
        <fullName evidence="10">tRNA dimethylallyltransferase</fullName>
        <ecNumber evidence="10">2.5.1.75</ecNumber>
    </recommendedName>
    <alternativeName>
        <fullName evidence="10">Dimethylallyl diphosphate:tRNA dimethylallyltransferase</fullName>
        <shortName evidence="10">DMAPP:tRNA dimethylallyltransferase</shortName>
        <shortName evidence="10">DMATase</shortName>
    </alternativeName>
    <alternativeName>
        <fullName evidence="10">Isopentenyl-diphosphate:tRNA isopentenyltransferase</fullName>
        <shortName evidence="10">IPP transferase</shortName>
        <shortName evidence="10">IPPT</shortName>
        <shortName evidence="10">IPTase</shortName>
    </alternativeName>
</protein>
<dbReference type="Gene3D" id="3.40.50.300">
    <property type="entry name" value="P-loop containing nucleotide triphosphate hydrolases"/>
    <property type="match status" value="1"/>
</dbReference>
<evidence type="ECO:0000256" key="11">
    <source>
        <dbReference type="RuleBase" id="RU003783"/>
    </source>
</evidence>
<evidence type="ECO:0000256" key="4">
    <source>
        <dbReference type="ARBA" id="ARBA00022679"/>
    </source>
</evidence>
<feature type="compositionally biased region" description="Low complexity" evidence="14">
    <location>
        <begin position="302"/>
        <end position="311"/>
    </location>
</feature>
<dbReference type="EC" id="2.5.1.75" evidence="10"/>
<dbReference type="InterPro" id="IPR039657">
    <property type="entry name" value="Dimethylallyltransferase"/>
</dbReference>
<dbReference type="InterPro" id="IPR018022">
    <property type="entry name" value="IPT"/>
</dbReference>
<feature type="binding site" evidence="10">
    <location>
        <begin position="7"/>
        <end position="14"/>
    </location>
    <ligand>
        <name>ATP</name>
        <dbReference type="ChEBI" id="CHEBI:30616"/>
    </ligand>
</feature>
<evidence type="ECO:0000256" key="8">
    <source>
        <dbReference type="ARBA" id="ARBA00022842"/>
    </source>
</evidence>
<evidence type="ECO:0000256" key="10">
    <source>
        <dbReference type="HAMAP-Rule" id="MF_00185"/>
    </source>
</evidence>
<keyword evidence="7 10" id="KW-0067">ATP-binding</keyword>
<keyword evidence="5 10" id="KW-0819">tRNA processing</keyword>
<evidence type="ECO:0000256" key="2">
    <source>
        <dbReference type="ARBA" id="ARBA00003213"/>
    </source>
</evidence>
<dbReference type="EMBL" id="JACBXV010000004">
    <property type="protein sequence ID" value="NYS68083.1"/>
    <property type="molecule type" value="Genomic_DNA"/>
</dbReference>
<dbReference type="Proteomes" id="UP000572528">
    <property type="component" value="Unassembled WGS sequence"/>
</dbReference>
<dbReference type="NCBIfam" id="TIGR00174">
    <property type="entry name" value="miaA"/>
    <property type="match status" value="1"/>
</dbReference>
<comment type="caution">
    <text evidence="15">The sequence shown here is derived from an EMBL/GenBank/DDBJ whole genome shotgun (WGS) entry which is preliminary data.</text>
</comment>
<keyword evidence="8 10" id="KW-0460">Magnesium</keyword>
<evidence type="ECO:0000256" key="9">
    <source>
        <dbReference type="ARBA" id="ARBA00049563"/>
    </source>
</evidence>
<reference evidence="15 16" key="1">
    <citation type="submission" date="2020-07" db="EMBL/GenBank/DDBJ databases">
        <title>MOT database genomes.</title>
        <authorList>
            <person name="Joseph S."/>
            <person name="Aduse-Opoku J."/>
            <person name="Hashim A."/>
            <person name="Wade W."/>
            <person name="Curtis M."/>
        </authorList>
    </citation>
    <scope>NUCLEOTIDE SEQUENCE [LARGE SCALE GENOMIC DNA]</scope>
    <source>
        <strain evidence="15 16">WMus004</strain>
    </source>
</reference>
<organism evidence="15 16">
    <name type="scientific">Actinomyces bowdenii</name>
    <dbReference type="NCBI Taxonomy" id="131109"/>
    <lineage>
        <taxon>Bacteria</taxon>
        <taxon>Bacillati</taxon>
        <taxon>Actinomycetota</taxon>
        <taxon>Actinomycetes</taxon>
        <taxon>Actinomycetales</taxon>
        <taxon>Actinomycetaceae</taxon>
        <taxon>Actinomyces</taxon>
    </lineage>
</organism>
<evidence type="ECO:0000313" key="15">
    <source>
        <dbReference type="EMBL" id="NYS68083.1"/>
    </source>
</evidence>
<evidence type="ECO:0000256" key="5">
    <source>
        <dbReference type="ARBA" id="ARBA00022694"/>
    </source>
</evidence>
<evidence type="ECO:0000256" key="7">
    <source>
        <dbReference type="ARBA" id="ARBA00022840"/>
    </source>
</evidence>
<dbReference type="GO" id="GO:0052381">
    <property type="term" value="F:tRNA dimethylallyltransferase activity"/>
    <property type="evidence" value="ECO:0007669"/>
    <property type="project" value="UniProtKB-UniRule"/>
</dbReference>
<dbReference type="HAMAP" id="MF_00185">
    <property type="entry name" value="IPP_trans"/>
    <property type="match status" value="1"/>
</dbReference>
<comment type="similarity">
    <text evidence="3 10 13">Belongs to the IPP transferase family.</text>
</comment>
<dbReference type="AlphaFoldDB" id="A0A853EFA1"/>